<evidence type="ECO:0000256" key="4">
    <source>
        <dbReference type="ARBA" id="ARBA00023134"/>
    </source>
</evidence>
<name>A0A067M710_BOTB1</name>
<organism evidence="7 8">
    <name type="scientific">Botryobasidium botryosum (strain FD-172 SS1)</name>
    <dbReference type="NCBI Taxonomy" id="930990"/>
    <lineage>
        <taxon>Eukaryota</taxon>
        <taxon>Fungi</taxon>
        <taxon>Dikarya</taxon>
        <taxon>Basidiomycota</taxon>
        <taxon>Agaricomycotina</taxon>
        <taxon>Agaricomycetes</taxon>
        <taxon>Cantharellales</taxon>
        <taxon>Botryobasidiaceae</taxon>
        <taxon>Botryobasidium</taxon>
    </lineage>
</organism>
<dbReference type="GO" id="GO:0005737">
    <property type="term" value="C:cytoplasm"/>
    <property type="evidence" value="ECO:0007669"/>
    <property type="project" value="TreeGrafter"/>
</dbReference>
<gene>
    <name evidence="7" type="ORF">BOTBODRAFT_147704</name>
</gene>
<dbReference type="InterPro" id="IPR004130">
    <property type="entry name" value="Gpn"/>
</dbReference>
<dbReference type="AlphaFoldDB" id="A0A067M710"/>
<evidence type="ECO:0000313" key="7">
    <source>
        <dbReference type="EMBL" id="KDQ10500.1"/>
    </source>
</evidence>
<dbReference type="PANTHER" id="PTHR21231">
    <property type="entry name" value="XPA-BINDING PROTEIN 1-RELATED"/>
    <property type="match status" value="1"/>
</dbReference>
<dbReference type="HOGENOM" id="CLU_037460_0_1_1"/>
<evidence type="ECO:0000256" key="1">
    <source>
        <dbReference type="ARBA" id="ARBA00005290"/>
    </source>
</evidence>
<comment type="subunit">
    <text evidence="5">Binds to RNA polymerase II (RNAPII).</text>
</comment>
<evidence type="ECO:0000256" key="2">
    <source>
        <dbReference type="ARBA" id="ARBA00022741"/>
    </source>
</evidence>
<dbReference type="Pfam" id="PF03029">
    <property type="entry name" value="ATP_bind_1"/>
    <property type="match status" value="1"/>
</dbReference>
<dbReference type="InterPro" id="IPR027417">
    <property type="entry name" value="P-loop_NTPase"/>
</dbReference>
<reference evidence="8" key="1">
    <citation type="journal article" date="2014" name="Proc. Natl. Acad. Sci. U.S.A.">
        <title>Extensive sampling of basidiomycete genomes demonstrates inadequacy of the white-rot/brown-rot paradigm for wood decay fungi.</title>
        <authorList>
            <person name="Riley R."/>
            <person name="Salamov A.A."/>
            <person name="Brown D.W."/>
            <person name="Nagy L.G."/>
            <person name="Floudas D."/>
            <person name="Held B.W."/>
            <person name="Levasseur A."/>
            <person name="Lombard V."/>
            <person name="Morin E."/>
            <person name="Otillar R."/>
            <person name="Lindquist E.A."/>
            <person name="Sun H."/>
            <person name="LaButti K.M."/>
            <person name="Schmutz J."/>
            <person name="Jabbour D."/>
            <person name="Luo H."/>
            <person name="Baker S.E."/>
            <person name="Pisabarro A.G."/>
            <person name="Walton J.D."/>
            <person name="Blanchette R.A."/>
            <person name="Henrissat B."/>
            <person name="Martin F."/>
            <person name="Cullen D."/>
            <person name="Hibbett D.S."/>
            <person name="Grigoriev I.V."/>
        </authorList>
    </citation>
    <scope>NUCLEOTIDE SEQUENCE [LARGE SCALE GENOMIC DNA]</scope>
    <source>
        <strain evidence="8">FD-172 SS1</strain>
    </source>
</reference>
<keyword evidence="2 5" id="KW-0547">Nucleotide-binding</keyword>
<dbReference type="GO" id="GO:0003924">
    <property type="term" value="F:GTPase activity"/>
    <property type="evidence" value="ECO:0007669"/>
    <property type="project" value="TreeGrafter"/>
</dbReference>
<dbReference type="Gene3D" id="3.40.50.300">
    <property type="entry name" value="P-loop containing nucleotide triphosphate hydrolases"/>
    <property type="match status" value="1"/>
</dbReference>
<evidence type="ECO:0000313" key="8">
    <source>
        <dbReference type="Proteomes" id="UP000027195"/>
    </source>
</evidence>
<dbReference type="EMBL" id="KL198067">
    <property type="protein sequence ID" value="KDQ10500.1"/>
    <property type="molecule type" value="Genomic_DNA"/>
</dbReference>
<protein>
    <recommendedName>
        <fullName evidence="5">GPN-loop GTPase 2</fullName>
    </recommendedName>
</protein>
<feature type="compositionally biased region" description="Low complexity" evidence="6">
    <location>
        <begin position="272"/>
        <end position="290"/>
    </location>
</feature>
<dbReference type="FunFam" id="3.40.50.300:FF:000338">
    <property type="entry name" value="GPN-loop GTPase 2"/>
    <property type="match status" value="1"/>
</dbReference>
<feature type="region of interest" description="Disordered" evidence="6">
    <location>
        <begin position="272"/>
        <end position="291"/>
    </location>
</feature>
<keyword evidence="3 5" id="KW-0378">Hydrolase</keyword>
<sequence length="342" mass="37711">MPFGEIVIGSPGSGKSTYAYGKYQLLSALERPCIVVNLDPANDPAPYPSPISLSSIITLRSAMTDLGLGPNGGMLYCIEYLEQNFDWLQESIEKQCADARARGEDEPWFVFDCPGQVELSTNHDSLKKIVNLLEKSGFRLAAVHLCDAHYVTDASKYISVLLLSLRTMLHLGLPHINVLSKVDLITQYGDLEFNLDFYTEVQDLSHLSNLLTNASPRFAALNMAICDLIEDFGYVGFETLAVEDKKSMLNLTHAIDRALGYVFTPAAPPLSSSDTAAAAATPPGRTPKTPNAAALFTSAASVIPGAPRVQDVQERWVEAKDEWDAWERKRWRGEGERERLNE</sequence>
<comment type="similarity">
    <text evidence="1 5">Belongs to the GPN-loop GTPase family.</text>
</comment>
<dbReference type="PANTHER" id="PTHR21231:SF3">
    <property type="entry name" value="GPN-LOOP GTPASE 2"/>
    <property type="match status" value="1"/>
</dbReference>
<proteinExistence type="inferred from homology"/>
<dbReference type="InterPro" id="IPR030231">
    <property type="entry name" value="Gpn2"/>
</dbReference>
<evidence type="ECO:0000256" key="5">
    <source>
        <dbReference type="RuleBase" id="RU365059"/>
    </source>
</evidence>
<evidence type="ECO:0000256" key="3">
    <source>
        <dbReference type="ARBA" id="ARBA00022801"/>
    </source>
</evidence>
<dbReference type="FunCoup" id="A0A067M710">
    <property type="interactions" value="719"/>
</dbReference>
<dbReference type="STRING" id="930990.A0A067M710"/>
<dbReference type="InParanoid" id="A0A067M710"/>
<evidence type="ECO:0000256" key="6">
    <source>
        <dbReference type="SAM" id="MobiDB-lite"/>
    </source>
</evidence>
<accession>A0A067M710</accession>
<dbReference type="OrthoDB" id="5839at2759"/>
<dbReference type="CDD" id="cd17871">
    <property type="entry name" value="GPN2"/>
    <property type="match status" value="1"/>
</dbReference>
<comment type="function">
    <text evidence="5">Small GTPase required for proper localization of RNA polymerase II and III (RNAPII and RNAPIII). May act at an RNAP assembly step prior to nuclear import.</text>
</comment>
<dbReference type="GO" id="GO:0005525">
    <property type="term" value="F:GTP binding"/>
    <property type="evidence" value="ECO:0007669"/>
    <property type="project" value="UniProtKB-KW"/>
</dbReference>
<keyword evidence="8" id="KW-1185">Reference proteome</keyword>
<dbReference type="SUPFAM" id="SSF52540">
    <property type="entry name" value="P-loop containing nucleoside triphosphate hydrolases"/>
    <property type="match status" value="1"/>
</dbReference>
<dbReference type="Proteomes" id="UP000027195">
    <property type="component" value="Unassembled WGS sequence"/>
</dbReference>
<keyword evidence="4 5" id="KW-0342">GTP-binding</keyword>